<sequence>MLEVYIYSNLELADLDFAEAVLFPNPMYHNFAKK</sequence>
<evidence type="ECO:0000313" key="1">
    <source>
        <dbReference type="EMBL" id="MDR7209892.1"/>
    </source>
</evidence>
<accession>A0ABU1Y6N7</accession>
<gene>
    <name evidence="1" type="ORF">J2W48_001831</name>
</gene>
<proteinExistence type="predicted"/>
<comment type="caution">
    <text evidence="1">The sequence shown here is derived from an EMBL/GenBank/DDBJ whole genome shotgun (WGS) entry which is preliminary data.</text>
</comment>
<organism evidence="1 2">
    <name type="scientific">Flavobacterium piscis</name>
    <dbReference type="NCBI Taxonomy" id="1114874"/>
    <lineage>
        <taxon>Bacteria</taxon>
        <taxon>Pseudomonadati</taxon>
        <taxon>Bacteroidota</taxon>
        <taxon>Flavobacteriia</taxon>
        <taxon>Flavobacteriales</taxon>
        <taxon>Flavobacteriaceae</taxon>
        <taxon>Flavobacterium</taxon>
    </lineage>
</organism>
<protein>
    <submittedName>
        <fullName evidence="1">Uncharacterized protein</fullName>
    </submittedName>
</protein>
<reference evidence="1 2" key="1">
    <citation type="submission" date="2023-07" db="EMBL/GenBank/DDBJ databases">
        <title>Sorghum-associated microbial communities from plants grown in Nebraska, USA.</title>
        <authorList>
            <person name="Schachtman D."/>
        </authorList>
    </citation>
    <scope>NUCLEOTIDE SEQUENCE [LARGE SCALE GENOMIC DNA]</scope>
    <source>
        <strain evidence="1 2">4129</strain>
    </source>
</reference>
<keyword evidence="2" id="KW-1185">Reference proteome</keyword>
<dbReference type="Proteomes" id="UP001269081">
    <property type="component" value="Unassembled WGS sequence"/>
</dbReference>
<name>A0ABU1Y6N7_9FLAO</name>
<evidence type="ECO:0000313" key="2">
    <source>
        <dbReference type="Proteomes" id="UP001269081"/>
    </source>
</evidence>
<dbReference type="EMBL" id="JAVDWQ010000005">
    <property type="protein sequence ID" value="MDR7209892.1"/>
    <property type="molecule type" value="Genomic_DNA"/>
</dbReference>